<geneLocation type="plasmid" evidence="1 2">
    <name>pOSC7112.01</name>
</geneLocation>
<dbReference type="Proteomes" id="UP000010478">
    <property type="component" value="Plasmid pOSC7112.01"/>
</dbReference>
<protein>
    <submittedName>
        <fullName evidence="1">Uncharacterized protein</fullName>
    </submittedName>
</protein>
<evidence type="ECO:0000313" key="1">
    <source>
        <dbReference type="EMBL" id="AFZ10646.1"/>
    </source>
</evidence>
<reference evidence="1 2" key="1">
    <citation type="submission" date="2012-05" db="EMBL/GenBank/DDBJ databases">
        <title>Finished plasmid 1 of genome of Oscillatoria sp. PCC 7112.</title>
        <authorList>
            <consortium name="US DOE Joint Genome Institute"/>
            <person name="Gugger M."/>
            <person name="Coursin T."/>
            <person name="Rippka R."/>
            <person name="Tandeau De Marsac N."/>
            <person name="Huntemann M."/>
            <person name="Wei C.-L."/>
            <person name="Han J."/>
            <person name="Detter J.C."/>
            <person name="Han C."/>
            <person name="Tapia R."/>
            <person name="Davenport K."/>
            <person name="Daligault H."/>
            <person name="Erkkila T."/>
            <person name="Gu W."/>
            <person name="Munk A.C.C."/>
            <person name="Teshima H."/>
            <person name="Xu Y."/>
            <person name="Chain P."/>
            <person name="Chen A."/>
            <person name="Krypides N."/>
            <person name="Mavromatis K."/>
            <person name="Markowitz V."/>
            <person name="Szeto E."/>
            <person name="Ivanova N."/>
            <person name="Mikhailova N."/>
            <person name="Ovchinnikova G."/>
            <person name="Pagani I."/>
            <person name="Pati A."/>
            <person name="Goodwin L."/>
            <person name="Peters L."/>
            <person name="Pitluck S."/>
            <person name="Woyke T."/>
            <person name="Kerfeld C."/>
        </authorList>
    </citation>
    <scope>NUCLEOTIDE SEQUENCE [LARGE SCALE GENOMIC DNA]</scope>
    <source>
        <strain evidence="1 2">PCC 7112</strain>
        <plasmid evidence="1 2">pOSC7112.01</plasmid>
    </source>
</reference>
<dbReference type="HOGENOM" id="CLU_2918217_0_0_3"/>
<dbReference type="KEGG" id="oni:Osc7112_6504"/>
<organism evidence="1 2">
    <name type="scientific">Phormidium nigroviride PCC 7112</name>
    <dbReference type="NCBI Taxonomy" id="179408"/>
    <lineage>
        <taxon>Bacteria</taxon>
        <taxon>Bacillati</taxon>
        <taxon>Cyanobacteriota</taxon>
        <taxon>Cyanophyceae</taxon>
        <taxon>Oscillatoriophycideae</taxon>
        <taxon>Oscillatoriales</taxon>
        <taxon>Oscillatoriaceae</taxon>
        <taxon>Phormidium</taxon>
    </lineage>
</organism>
<gene>
    <name evidence="1" type="ORF">Osc7112_6504</name>
</gene>
<keyword evidence="2" id="KW-1185">Reference proteome</keyword>
<keyword evidence="1" id="KW-0614">Plasmid</keyword>
<proteinExistence type="predicted"/>
<evidence type="ECO:0000313" key="2">
    <source>
        <dbReference type="Proteomes" id="UP000010478"/>
    </source>
</evidence>
<dbReference type="EMBL" id="CP003615">
    <property type="protein sequence ID" value="AFZ10646.1"/>
    <property type="molecule type" value="Genomic_DNA"/>
</dbReference>
<dbReference type="AlphaFoldDB" id="K9VRU0"/>
<name>K9VRU0_9CYAN</name>
<sequence>MYELVCCRELARCSVIGVTADCRFMKYTRLSDNPRFRHGSAVSLPMISVYLTYVKTAVKLL</sequence>
<accession>K9VRU0</accession>